<gene>
    <name evidence="2" type="ORF">ACFQ39_14725</name>
</gene>
<evidence type="ECO:0000313" key="3">
    <source>
        <dbReference type="Proteomes" id="UP001597201"/>
    </source>
</evidence>
<reference evidence="3" key="1">
    <citation type="journal article" date="2019" name="Int. J. Syst. Evol. Microbiol.">
        <title>The Global Catalogue of Microorganisms (GCM) 10K type strain sequencing project: providing services to taxonomists for standard genome sequencing and annotation.</title>
        <authorList>
            <consortium name="The Broad Institute Genomics Platform"/>
            <consortium name="The Broad Institute Genome Sequencing Center for Infectious Disease"/>
            <person name="Wu L."/>
            <person name="Ma J."/>
        </authorList>
    </citation>
    <scope>NUCLEOTIDE SEQUENCE [LARGE SCALE GENOMIC DNA]</scope>
    <source>
        <strain evidence="3">CCUG 61485</strain>
    </source>
</reference>
<comment type="caution">
    <text evidence="2">The sequence shown here is derived from an EMBL/GenBank/DDBJ whole genome shotgun (WGS) entry which is preliminary data.</text>
</comment>
<feature type="chain" id="PRO_5046479596" description="CarboxypepD_reg-like domain-containing protein" evidence="1">
    <location>
        <begin position="21"/>
        <end position="243"/>
    </location>
</feature>
<accession>A0ABW3Y6I3</accession>
<evidence type="ECO:0000256" key="1">
    <source>
        <dbReference type="SAM" id="SignalP"/>
    </source>
</evidence>
<proteinExistence type="predicted"/>
<organism evidence="2 3">
    <name type="scientific">Namhaeicola litoreus</name>
    <dbReference type="NCBI Taxonomy" id="1052145"/>
    <lineage>
        <taxon>Bacteria</taxon>
        <taxon>Pseudomonadati</taxon>
        <taxon>Bacteroidota</taxon>
        <taxon>Flavobacteriia</taxon>
        <taxon>Flavobacteriales</taxon>
        <taxon>Flavobacteriaceae</taxon>
        <taxon>Namhaeicola</taxon>
    </lineage>
</organism>
<dbReference type="RefSeq" id="WP_377180352.1">
    <property type="nucleotide sequence ID" value="NZ_JBHTMY010000004.1"/>
</dbReference>
<keyword evidence="1" id="KW-0732">Signal</keyword>
<evidence type="ECO:0008006" key="4">
    <source>
        <dbReference type="Google" id="ProtNLM"/>
    </source>
</evidence>
<sequence length="243" mass="27599">MLKKLILFCFLLFIAFTSNAQEERIVLRGELINEEQSTEDIHIINLTSRRGTLSDALGHFEIEAKASDTLLISSLIFDKNEIIVTQKNISDQVITINLNIKVEILQEVFVKNKELLIVTDTPAVKVSAKTLALPNNDARILTPIERKVNYYNKGGNIDKLYGILSGDSKALKQMQSAVSDDEVLDLIQIYFSEKYFISLLGIQEDRITEFLNVCQQRNIAQLYRKEAFSELISTLEDCSKSFD</sequence>
<protein>
    <recommendedName>
        <fullName evidence="4">CarboxypepD_reg-like domain-containing protein</fullName>
    </recommendedName>
</protein>
<dbReference type="Proteomes" id="UP001597201">
    <property type="component" value="Unassembled WGS sequence"/>
</dbReference>
<feature type="signal peptide" evidence="1">
    <location>
        <begin position="1"/>
        <end position="20"/>
    </location>
</feature>
<name>A0ABW3Y6I3_9FLAO</name>
<keyword evidence="3" id="KW-1185">Reference proteome</keyword>
<evidence type="ECO:0000313" key="2">
    <source>
        <dbReference type="EMBL" id="MFD1316878.1"/>
    </source>
</evidence>
<dbReference type="EMBL" id="JBHTMY010000004">
    <property type="protein sequence ID" value="MFD1316878.1"/>
    <property type="molecule type" value="Genomic_DNA"/>
</dbReference>